<keyword evidence="3" id="KW-0479">Metal-binding</keyword>
<dbReference type="GO" id="GO:0006508">
    <property type="term" value="P:proteolysis"/>
    <property type="evidence" value="ECO:0007669"/>
    <property type="project" value="UniProtKB-KW"/>
</dbReference>
<keyword evidence="4 8" id="KW-0378">Hydrolase</keyword>
<dbReference type="Pfam" id="PF07687">
    <property type="entry name" value="M20_dimer"/>
    <property type="match status" value="1"/>
</dbReference>
<keyword evidence="6" id="KW-0812">Transmembrane</keyword>
<evidence type="ECO:0000256" key="6">
    <source>
        <dbReference type="SAM" id="Phobius"/>
    </source>
</evidence>
<evidence type="ECO:0000313" key="8">
    <source>
        <dbReference type="EMBL" id="QNM08917.1"/>
    </source>
</evidence>
<dbReference type="GO" id="GO:0008233">
    <property type="term" value="F:peptidase activity"/>
    <property type="evidence" value="ECO:0007669"/>
    <property type="project" value="UniProtKB-KW"/>
</dbReference>
<protein>
    <submittedName>
        <fullName evidence="8">M20/M25/M40 family metallo-hydrolase</fullName>
    </submittedName>
</protein>
<evidence type="ECO:0000256" key="5">
    <source>
        <dbReference type="ARBA" id="ARBA00022833"/>
    </source>
</evidence>
<evidence type="ECO:0000313" key="9">
    <source>
        <dbReference type="Proteomes" id="UP000515860"/>
    </source>
</evidence>
<proteinExistence type="inferred from homology"/>
<evidence type="ECO:0000256" key="2">
    <source>
        <dbReference type="ARBA" id="ARBA00022670"/>
    </source>
</evidence>
<keyword evidence="5" id="KW-0862">Zinc</keyword>
<evidence type="ECO:0000256" key="1">
    <source>
        <dbReference type="ARBA" id="ARBA00006247"/>
    </source>
</evidence>
<dbReference type="Gene3D" id="1.10.150.900">
    <property type="match status" value="1"/>
</dbReference>
<keyword evidence="9" id="KW-1185">Reference proteome</keyword>
<reference evidence="8 9" key="1">
    <citation type="submission" date="2020-08" db="EMBL/GenBank/DDBJ databases">
        <authorList>
            <person name="Liu C."/>
            <person name="Sun Q."/>
        </authorList>
    </citation>
    <scope>NUCLEOTIDE SEQUENCE [LARGE SCALE GENOMIC DNA]</scope>
    <source>
        <strain evidence="8 9">NSJ-29</strain>
    </source>
</reference>
<evidence type="ECO:0000256" key="3">
    <source>
        <dbReference type="ARBA" id="ARBA00022723"/>
    </source>
</evidence>
<dbReference type="RefSeq" id="WP_249329023.1">
    <property type="nucleotide sequence ID" value="NZ_CP060635.1"/>
</dbReference>
<dbReference type="GO" id="GO:0046872">
    <property type="term" value="F:metal ion binding"/>
    <property type="evidence" value="ECO:0007669"/>
    <property type="project" value="UniProtKB-KW"/>
</dbReference>
<dbReference type="Proteomes" id="UP000515860">
    <property type="component" value="Chromosome"/>
</dbReference>
<evidence type="ECO:0000259" key="7">
    <source>
        <dbReference type="Pfam" id="PF07687"/>
    </source>
</evidence>
<dbReference type="SUPFAM" id="SSF55031">
    <property type="entry name" value="Bacterial exopeptidase dimerisation domain"/>
    <property type="match status" value="1"/>
</dbReference>
<dbReference type="InterPro" id="IPR036264">
    <property type="entry name" value="Bact_exopeptidase_dim_dom"/>
</dbReference>
<dbReference type="EMBL" id="CP060635">
    <property type="protein sequence ID" value="QNM08917.1"/>
    <property type="molecule type" value="Genomic_DNA"/>
</dbReference>
<accession>A0A7G9GDN5</accession>
<sequence>MWYIIIAVIAVIVLFLAVVLIRTLNFKPKKNVEVFENEEVFDREKAVENLQKLVRCKTVSCYERAQEDEAEFEKLISLLPELYPHVAENCPMTRMEDRGLLFQWAGKAHEAPSVMMAHYDVVPVHEEDWVKPPFEGILEDGVLWGRGALDTKVTFNAVLTAADHLIAQGYVPEQDIYFAFSGGEEVNGPGAVHIVEFFEQNGIRPALVVDEGGAVVKDVFPGVSAPCGLIGIAEKGLMDVEYKAKSNGGHASAPKPHTPVGILSEVCCRIENHPFKSHITKPVAEMFDTLGRHSSFLYRIIFSNLWCFSGVLDSLCKKSGGELNALMRTTVAFTRMSGSKTSNVIPPEAAMVSNIRLNPEDTMDSALEYIRNAAGHPEVEITKIQGMNPSPVSETNCPAWDKVARAVVSTWKGALVSPYLMVQCSDSRHYGKISDHVYRFSAMDLTSEERGTIHGNNERIRVETAQRAVEFYIRLMKQC</sequence>
<feature type="transmembrane region" description="Helical" evidence="6">
    <location>
        <begin position="6"/>
        <end position="24"/>
    </location>
</feature>
<dbReference type="Pfam" id="PF01546">
    <property type="entry name" value="Peptidase_M20"/>
    <property type="match status" value="1"/>
</dbReference>
<dbReference type="Gene3D" id="3.40.630.10">
    <property type="entry name" value="Zn peptidases"/>
    <property type="match status" value="1"/>
</dbReference>
<dbReference type="InterPro" id="IPR047177">
    <property type="entry name" value="Pept_M20A"/>
</dbReference>
<organism evidence="8 9">
    <name type="scientific">Wansuia hejianensis</name>
    <dbReference type="NCBI Taxonomy" id="2763667"/>
    <lineage>
        <taxon>Bacteria</taxon>
        <taxon>Bacillati</taxon>
        <taxon>Bacillota</taxon>
        <taxon>Clostridia</taxon>
        <taxon>Lachnospirales</taxon>
        <taxon>Lachnospiraceae</taxon>
        <taxon>Wansuia</taxon>
    </lineage>
</organism>
<keyword evidence="2" id="KW-0645">Protease</keyword>
<dbReference type="Gene3D" id="3.30.70.360">
    <property type="match status" value="1"/>
</dbReference>
<dbReference type="KEGG" id="whj:H9Q79_01005"/>
<dbReference type="AlphaFoldDB" id="A0A7G9GDN5"/>
<dbReference type="SUPFAM" id="SSF53187">
    <property type="entry name" value="Zn-dependent exopeptidases"/>
    <property type="match status" value="1"/>
</dbReference>
<dbReference type="InterPro" id="IPR002933">
    <property type="entry name" value="Peptidase_M20"/>
</dbReference>
<dbReference type="PANTHER" id="PTHR45962">
    <property type="entry name" value="N-FATTY-ACYL-AMINO ACID SYNTHASE/HYDROLASE PM20D1"/>
    <property type="match status" value="1"/>
</dbReference>
<dbReference type="PANTHER" id="PTHR45962:SF1">
    <property type="entry name" value="N-FATTY-ACYL-AMINO ACID SYNTHASE_HYDROLASE PM20D1"/>
    <property type="match status" value="1"/>
</dbReference>
<evidence type="ECO:0000256" key="4">
    <source>
        <dbReference type="ARBA" id="ARBA00022801"/>
    </source>
</evidence>
<keyword evidence="6" id="KW-1133">Transmembrane helix</keyword>
<keyword evidence="6" id="KW-0472">Membrane</keyword>
<gene>
    <name evidence="8" type="ORF">H9Q79_01005</name>
</gene>
<comment type="similarity">
    <text evidence="1">Belongs to the peptidase M20A family.</text>
</comment>
<feature type="domain" description="Peptidase M20 dimerisation" evidence="7">
    <location>
        <begin position="232"/>
        <end position="378"/>
    </location>
</feature>
<name>A0A7G9GDN5_9FIRM</name>
<dbReference type="InterPro" id="IPR011650">
    <property type="entry name" value="Peptidase_M20_dimer"/>
</dbReference>